<gene>
    <name evidence="1" type="ORF">ACFQDO_15915</name>
</gene>
<comment type="caution">
    <text evidence="1">The sequence shown here is derived from an EMBL/GenBank/DDBJ whole genome shotgun (WGS) entry which is preliminary data.</text>
</comment>
<keyword evidence="2" id="KW-1185">Reference proteome</keyword>
<name>A0ABW1JGZ5_9ACTN</name>
<dbReference type="RefSeq" id="WP_345714575.1">
    <property type="nucleotide sequence ID" value="NZ_BAABFP010000002.1"/>
</dbReference>
<dbReference type="PANTHER" id="PTHR37807">
    <property type="entry name" value="OS07G0160300 PROTEIN"/>
    <property type="match status" value="1"/>
</dbReference>
<evidence type="ECO:0000313" key="1">
    <source>
        <dbReference type="EMBL" id="MFC6008624.1"/>
    </source>
</evidence>
<dbReference type="Pfam" id="PF13671">
    <property type="entry name" value="AAA_33"/>
    <property type="match status" value="1"/>
</dbReference>
<dbReference type="EMBL" id="JBHSRD010000006">
    <property type="protein sequence ID" value="MFC6008624.1"/>
    <property type="molecule type" value="Genomic_DNA"/>
</dbReference>
<dbReference type="Gene3D" id="3.40.50.300">
    <property type="entry name" value="P-loop containing nucleotide triphosphate hydrolases"/>
    <property type="match status" value="1"/>
</dbReference>
<dbReference type="PANTHER" id="PTHR37807:SF3">
    <property type="entry name" value="OS07G0160300 PROTEIN"/>
    <property type="match status" value="1"/>
</dbReference>
<sequence>MTEPVVRAVLVTGAPGAGKSTVGAVLARRLSAALLDLDTATADLTAVVADQVGVRDLDDPRLAQLTRRARYEAIVSVAVENLRLGLSVVLVAPFTTERRHGAAWAALEARLRAAGGTPSLVWLDVDAPAVAERLRRRGADRDAWKAERAPGAVAVDLAPPDVPHLRADAARSPGEIAEAIQQMLP</sequence>
<proteinExistence type="predicted"/>
<dbReference type="SUPFAM" id="SSF52540">
    <property type="entry name" value="P-loop containing nucleoside triphosphate hydrolases"/>
    <property type="match status" value="1"/>
</dbReference>
<dbReference type="InterPro" id="IPR027417">
    <property type="entry name" value="P-loop_NTPase"/>
</dbReference>
<evidence type="ECO:0000313" key="2">
    <source>
        <dbReference type="Proteomes" id="UP001596189"/>
    </source>
</evidence>
<organism evidence="1 2">
    <name type="scientific">Angustibacter luteus</name>
    <dbReference type="NCBI Taxonomy" id="658456"/>
    <lineage>
        <taxon>Bacteria</taxon>
        <taxon>Bacillati</taxon>
        <taxon>Actinomycetota</taxon>
        <taxon>Actinomycetes</taxon>
        <taxon>Kineosporiales</taxon>
        <taxon>Kineosporiaceae</taxon>
    </lineage>
</organism>
<reference evidence="2" key="1">
    <citation type="journal article" date="2019" name="Int. J. Syst. Evol. Microbiol.">
        <title>The Global Catalogue of Microorganisms (GCM) 10K type strain sequencing project: providing services to taxonomists for standard genome sequencing and annotation.</title>
        <authorList>
            <consortium name="The Broad Institute Genomics Platform"/>
            <consortium name="The Broad Institute Genome Sequencing Center for Infectious Disease"/>
            <person name="Wu L."/>
            <person name="Ma J."/>
        </authorList>
    </citation>
    <scope>NUCLEOTIDE SEQUENCE [LARGE SCALE GENOMIC DNA]</scope>
    <source>
        <strain evidence="2">KACC 14249</strain>
    </source>
</reference>
<accession>A0ABW1JGZ5</accession>
<dbReference type="Proteomes" id="UP001596189">
    <property type="component" value="Unassembled WGS sequence"/>
</dbReference>
<protein>
    <submittedName>
        <fullName evidence="1">AAA family ATPase</fullName>
    </submittedName>
</protein>